<dbReference type="InterPro" id="IPR050584">
    <property type="entry name" value="Cholesterol_7-desaturase"/>
</dbReference>
<reference evidence="7" key="1">
    <citation type="submission" date="2021-02" db="EMBL/GenBank/DDBJ databases">
        <title>The CRISPR/cas machinery reduction and long-range gene transfer in the hot spring cyanobacterium Synechococcus.</title>
        <authorList>
            <person name="Dvorak P."/>
            <person name="Jahodarova E."/>
            <person name="Hasler P."/>
            <person name="Poulickova A."/>
        </authorList>
    </citation>
    <scope>NUCLEOTIDE SEQUENCE</scope>
    <source>
        <strain evidence="7">Rupite</strain>
    </source>
</reference>
<feature type="domain" description="Rieske" evidence="6">
    <location>
        <begin position="13"/>
        <end position="118"/>
    </location>
</feature>
<dbReference type="SUPFAM" id="SSF55961">
    <property type="entry name" value="Bet v1-like"/>
    <property type="match status" value="1"/>
</dbReference>
<dbReference type="EMBL" id="JAFIRA010000002">
    <property type="protein sequence ID" value="MCJ2541668.1"/>
    <property type="molecule type" value="Genomic_DNA"/>
</dbReference>
<keyword evidence="3" id="KW-0560">Oxidoreductase</keyword>
<evidence type="ECO:0000256" key="5">
    <source>
        <dbReference type="ARBA" id="ARBA00023014"/>
    </source>
</evidence>
<accession>A0ABT0C7A0</accession>
<dbReference type="Proteomes" id="UP000830835">
    <property type="component" value="Unassembled WGS sequence"/>
</dbReference>
<dbReference type="Pfam" id="PF19112">
    <property type="entry name" value="VanA_C"/>
    <property type="match status" value="1"/>
</dbReference>
<dbReference type="SUPFAM" id="SSF50022">
    <property type="entry name" value="ISP domain"/>
    <property type="match status" value="1"/>
</dbReference>
<dbReference type="Gene3D" id="2.102.10.10">
    <property type="entry name" value="Rieske [2Fe-2S] iron-sulphur domain"/>
    <property type="match status" value="1"/>
</dbReference>
<keyword evidence="4" id="KW-0408">Iron</keyword>
<evidence type="ECO:0000259" key="6">
    <source>
        <dbReference type="PROSITE" id="PS51296"/>
    </source>
</evidence>
<gene>
    <name evidence="7" type="ORF">JX360_01905</name>
</gene>
<evidence type="ECO:0000313" key="7">
    <source>
        <dbReference type="EMBL" id="MCJ2541668.1"/>
    </source>
</evidence>
<sequence>MLVTQHPVFRRFWYPVMPLSLLREGSPQPFELLGEKIVLWLDEAGQPQAAADRCCHRSAQLSRGSVCEGHIRCPYHGWEFDGTGACVKVPQLQDPSRIPDSYRIPAYLCQTRYGYAWVCLHPQPLRGIPVIPEAEDPRYRLIHEFYERWECASLRICENEFDAAHISFVHQYTFGSKEDLVPSQFEIEELDYGIRNHTVIGVTNPELQQHNLGIASAKTERTTTLIWHLPFTNHIHIRYPNGRSHVIVNTPTPINDRASQVVQFCLRNDTEAETPAAEVIRFDRAVTLEDKAILETTDPDVPLTLSAEQHMFTDKPGILMRKQLAALIKAHGSSSNQIF</sequence>
<evidence type="ECO:0000256" key="3">
    <source>
        <dbReference type="ARBA" id="ARBA00023002"/>
    </source>
</evidence>
<dbReference type="InterPro" id="IPR044043">
    <property type="entry name" value="VanA_C_cat"/>
</dbReference>
<name>A0ABT0C7A0_THEVL</name>
<dbReference type="InterPro" id="IPR017941">
    <property type="entry name" value="Rieske_2Fe-2S"/>
</dbReference>
<dbReference type="CDD" id="cd03469">
    <property type="entry name" value="Rieske_RO_Alpha_N"/>
    <property type="match status" value="1"/>
</dbReference>
<comment type="caution">
    <text evidence="7">The sequence shown here is derived from an EMBL/GenBank/DDBJ whole genome shotgun (WGS) entry which is preliminary data.</text>
</comment>
<evidence type="ECO:0000313" key="8">
    <source>
        <dbReference type="Proteomes" id="UP000830835"/>
    </source>
</evidence>
<organism evidence="7 8">
    <name type="scientific">Thermostichus vulcanus str. 'Rupite'</name>
    <dbReference type="NCBI Taxonomy" id="2813851"/>
    <lineage>
        <taxon>Bacteria</taxon>
        <taxon>Bacillati</taxon>
        <taxon>Cyanobacteriota</taxon>
        <taxon>Cyanophyceae</taxon>
        <taxon>Thermostichales</taxon>
        <taxon>Thermostichaceae</taxon>
        <taxon>Thermostichus</taxon>
    </lineage>
</organism>
<dbReference type="RefSeq" id="WP_244348788.1">
    <property type="nucleotide sequence ID" value="NZ_JAFIRA010000002.1"/>
</dbReference>
<keyword evidence="5" id="KW-0411">Iron-sulfur</keyword>
<dbReference type="PANTHER" id="PTHR21266">
    <property type="entry name" value="IRON-SULFUR DOMAIN CONTAINING PROTEIN"/>
    <property type="match status" value="1"/>
</dbReference>
<dbReference type="GO" id="GO:0051213">
    <property type="term" value="F:dioxygenase activity"/>
    <property type="evidence" value="ECO:0007669"/>
    <property type="project" value="UniProtKB-KW"/>
</dbReference>
<dbReference type="PROSITE" id="PS51296">
    <property type="entry name" value="RIESKE"/>
    <property type="match status" value="1"/>
</dbReference>
<keyword evidence="1" id="KW-0001">2Fe-2S</keyword>
<evidence type="ECO:0000256" key="2">
    <source>
        <dbReference type="ARBA" id="ARBA00022723"/>
    </source>
</evidence>
<evidence type="ECO:0000256" key="1">
    <source>
        <dbReference type="ARBA" id="ARBA00022714"/>
    </source>
</evidence>
<keyword evidence="2" id="KW-0479">Metal-binding</keyword>
<keyword evidence="7" id="KW-0223">Dioxygenase</keyword>
<protein>
    <submittedName>
        <fullName evidence="7">Aromatic ring-hydroxylating dioxygenase subunit alpha</fullName>
    </submittedName>
</protein>
<dbReference type="Pfam" id="PF00355">
    <property type="entry name" value="Rieske"/>
    <property type="match status" value="1"/>
</dbReference>
<evidence type="ECO:0000256" key="4">
    <source>
        <dbReference type="ARBA" id="ARBA00023004"/>
    </source>
</evidence>
<proteinExistence type="predicted"/>
<dbReference type="PANTHER" id="PTHR21266:SF60">
    <property type="entry name" value="3-KETOSTEROID-9-ALPHA-MONOOXYGENASE, OXYGENASE COMPONENT"/>
    <property type="match status" value="1"/>
</dbReference>
<keyword evidence="8" id="KW-1185">Reference proteome</keyword>
<dbReference type="Gene3D" id="3.90.380.10">
    <property type="entry name" value="Naphthalene 1,2-dioxygenase Alpha Subunit, Chain A, domain 1"/>
    <property type="match status" value="1"/>
</dbReference>
<dbReference type="InterPro" id="IPR036922">
    <property type="entry name" value="Rieske_2Fe-2S_sf"/>
</dbReference>